<proteinExistence type="predicted"/>
<dbReference type="InterPro" id="IPR018490">
    <property type="entry name" value="cNMP-bd_dom_sf"/>
</dbReference>
<keyword evidence="1" id="KW-0805">Transcription regulation</keyword>
<dbReference type="AlphaFoldDB" id="A0AB37UQV2"/>
<dbReference type="SMART" id="SM00419">
    <property type="entry name" value="HTH_CRP"/>
    <property type="match status" value="1"/>
</dbReference>
<accession>A0AB37UQV2</accession>
<gene>
    <name evidence="6" type="ORF">DSM107010_10380</name>
</gene>
<dbReference type="InterPro" id="IPR014710">
    <property type="entry name" value="RmlC-like_jellyroll"/>
</dbReference>
<keyword evidence="3" id="KW-0804">Transcription</keyword>
<dbReference type="GO" id="GO:0003677">
    <property type="term" value="F:DNA binding"/>
    <property type="evidence" value="ECO:0007669"/>
    <property type="project" value="UniProtKB-KW"/>
</dbReference>
<sequence length="218" mass="25186">MQQSSPLVGLITPPFQQQWKRRAQLPEHSEVLWRIESGVVCSMTWTAEGELVCLGYWGVGDVVGHRLSRVRPYEIHCLTDVVISCCSYTQRSHFTDAIIHQQQQTEELLSIIHLNPLSQKLWQLLMWLSQKFGCDVENGRLLDLPLTHQQLAQTLGTNRVTVTTILQRLEAEGKIHRQQRRLVVARQENHARQSKDVQSRERANRARHRANIITSDRS</sequence>
<name>A0AB37UQV2_9CYAN</name>
<protein>
    <recommendedName>
        <fullName evidence="5">HTH crp-type domain-containing protein</fullName>
    </recommendedName>
</protein>
<evidence type="ECO:0000256" key="4">
    <source>
        <dbReference type="SAM" id="MobiDB-lite"/>
    </source>
</evidence>
<dbReference type="Gene3D" id="2.60.120.10">
    <property type="entry name" value="Jelly Rolls"/>
    <property type="match status" value="1"/>
</dbReference>
<feature type="compositionally biased region" description="Basic and acidic residues" evidence="4">
    <location>
        <begin position="187"/>
        <end position="204"/>
    </location>
</feature>
<evidence type="ECO:0000256" key="1">
    <source>
        <dbReference type="ARBA" id="ARBA00023015"/>
    </source>
</evidence>
<dbReference type="Proteomes" id="UP000282574">
    <property type="component" value="Unassembled WGS sequence"/>
</dbReference>
<comment type="caution">
    <text evidence="6">The sequence shown here is derived from an EMBL/GenBank/DDBJ whole genome shotgun (WGS) entry which is preliminary data.</text>
</comment>
<dbReference type="PROSITE" id="PS51063">
    <property type="entry name" value="HTH_CRP_2"/>
    <property type="match status" value="1"/>
</dbReference>
<dbReference type="Gene3D" id="1.10.10.10">
    <property type="entry name" value="Winged helix-like DNA-binding domain superfamily/Winged helix DNA-binding domain"/>
    <property type="match status" value="1"/>
</dbReference>
<dbReference type="CDD" id="cd00092">
    <property type="entry name" value="HTH_CRP"/>
    <property type="match status" value="1"/>
</dbReference>
<feature type="region of interest" description="Disordered" evidence="4">
    <location>
        <begin position="185"/>
        <end position="218"/>
    </location>
</feature>
<organism evidence="6 7">
    <name type="scientific">Chroococcidiopsis cubana SAG 39.79</name>
    <dbReference type="NCBI Taxonomy" id="388085"/>
    <lineage>
        <taxon>Bacteria</taxon>
        <taxon>Bacillati</taxon>
        <taxon>Cyanobacteriota</taxon>
        <taxon>Cyanophyceae</taxon>
        <taxon>Chroococcidiopsidales</taxon>
        <taxon>Chroococcidiopsidaceae</taxon>
        <taxon>Chroococcidiopsis</taxon>
    </lineage>
</organism>
<evidence type="ECO:0000256" key="3">
    <source>
        <dbReference type="ARBA" id="ARBA00023163"/>
    </source>
</evidence>
<dbReference type="InterPro" id="IPR012318">
    <property type="entry name" value="HTH_CRP"/>
</dbReference>
<evidence type="ECO:0000256" key="2">
    <source>
        <dbReference type="ARBA" id="ARBA00023125"/>
    </source>
</evidence>
<dbReference type="InterPro" id="IPR036390">
    <property type="entry name" value="WH_DNA-bd_sf"/>
</dbReference>
<keyword evidence="7" id="KW-1185">Reference proteome</keyword>
<dbReference type="SUPFAM" id="SSF46785">
    <property type="entry name" value="Winged helix' DNA-binding domain"/>
    <property type="match status" value="1"/>
</dbReference>
<dbReference type="SUPFAM" id="SSF51206">
    <property type="entry name" value="cAMP-binding domain-like"/>
    <property type="match status" value="1"/>
</dbReference>
<keyword evidence="2" id="KW-0238">DNA-binding</keyword>
<feature type="domain" description="HTH crp-type" evidence="5">
    <location>
        <begin position="115"/>
        <end position="188"/>
    </location>
</feature>
<evidence type="ECO:0000313" key="7">
    <source>
        <dbReference type="Proteomes" id="UP000282574"/>
    </source>
</evidence>
<evidence type="ECO:0000313" key="6">
    <source>
        <dbReference type="EMBL" id="RUT13763.1"/>
    </source>
</evidence>
<dbReference type="RefSeq" id="WP_015154597.1">
    <property type="nucleotide sequence ID" value="NZ_JAVKZF010000001.1"/>
</dbReference>
<dbReference type="EMBL" id="RSCK01000005">
    <property type="protein sequence ID" value="RUT13763.1"/>
    <property type="molecule type" value="Genomic_DNA"/>
</dbReference>
<dbReference type="GO" id="GO:0006355">
    <property type="term" value="P:regulation of DNA-templated transcription"/>
    <property type="evidence" value="ECO:0007669"/>
    <property type="project" value="InterPro"/>
</dbReference>
<dbReference type="Pfam" id="PF13545">
    <property type="entry name" value="HTH_Crp_2"/>
    <property type="match status" value="1"/>
</dbReference>
<reference evidence="6 7" key="1">
    <citation type="journal article" date="2019" name="Genome Biol. Evol.">
        <title>Day and night: Metabolic profiles and evolutionary relationships of six axenic non-marine cyanobacteria.</title>
        <authorList>
            <person name="Will S.E."/>
            <person name="Henke P."/>
            <person name="Boedeker C."/>
            <person name="Huang S."/>
            <person name="Brinkmann H."/>
            <person name="Rohde M."/>
            <person name="Jarek M."/>
            <person name="Friedl T."/>
            <person name="Seufert S."/>
            <person name="Schumacher M."/>
            <person name="Overmann J."/>
            <person name="Neumann-Schaal M."/>
            <person name="Petersen J."/>
        </authorList>
    </citation>
    <scope>NUCLEOTIDE SEQUENCE [LARGE SCALE GENOMIC DNA]</scope>
    <source>
        <strain evidence="6 7">SAG 39.79</strain>
    </source>
</reference>
<evidence type="ECO:0000259" key="5">
    <source>
        <dbReference type="PROSITE" id="PS51063"/>
    </source>
</evidence>
<dbReference type="InterPro" id="IPR036388">
    <property type="entry name" value="WH-like_DNA-bd_sf"/>
</dbReference>